<dbReference type="EMBL" id="JAGMUU010000005">
    <property type="protein sequence ID" value="KAH7152338.1"/>
    <property type="molecule type" value="Genomic_DNA"/>
</dbReference>
<gene>
    <name evidence="2" type="ORF">B0J13DRAFT_260829</name>
</gene>
<keyword evidence="1" id="KW-0472">Membrane</keyword>
<organism evidence="2 3">
    <name type="scientific">Dactylonectria estremocensis</name>
    <dbReference type="NCBI Taxonomy" id="1079267"/>
    <lineage>
        <taxon>Eukaryota</taxon>
        <taxon>Fungi</taxon>
        <taxon>Dikarya</taxon>
        <taxon>Ascomycota</taxon>
        <taxon>Pezizomycotina</taxon>
        <taxon>Sordariomycetes</taxon>
        <taxon>Hypocreomycetidae</taxon>
        <taxon>Hypocreales</taxon>
        <taxon>Nectriaceae</taxon>
        <taxon>Dactylonectria</taxon>
    </lineage>
</organism>
<name>A0A9P9JCR3_9HYPO</name>
<dbReference type="Proteomes" id="UP000717696">
    <property type="component" value="Unassembled WGS sequence"/>
</dbReference>
<comment type="caution">
    <text evidence="2">The sequence shown here is derived from an EMBL/GenBank/DDBJ whole genome shotgun (WGS) entry which is preliminary data.</text>
</comment>
<keyword evidence="1" id="KW-1133">Transmembrane helix</keyword>
<feature type="transmembrane region" description="Helical" evidence="1">
    <location>
        <begin position="7"/>
        <end position="28"/>
    </location>
</feature>
<feature type="transmembrane region" description="Helical" evidence="1">
    <location>
        <begin position="66"/>
        <end position="85"/>
    </location>
</feature>
<accession>A0A9P9JCR3</accession>
<dbReference type="AlphaFoldDB" id="A0A9P9JCR3"/>
<proteinExistence type="predicted"/>
<sequence>MKYPGRAIVRGGCSVLFLCMTIAVPALYCVRRYNPKYHEGSLARQITAYGESTICGHHRLRRLFDATVVVFVVRSLTTMAFIRWANGKGYKAT</sequence>
<protein>
    <submittedName>
        <fullName evidence="2">Uncharacterized protein</fullName>
    </submittedName>
</protein>
<evidence type="ECO:0000313" key="3">
    <source>
        <dbReference type="Proteomes" id="UP000717696"/>
    </source>
</evidence>
<evidence type="ECO:0000256" key="1">
    <source>
        <dbReference type="SAM" id="Phobius"/>
    </source>
</evidence>
<reference evidence="2" key="1">
    <citation type="journal article" date="2021" name="Nat. Commun.">
        <title>Genetic determinants of endophytism in the Arabidopsis root mycobiome.</title>
        <authorList>
            <person name="Mesny F."/>
            <person name="Miyauchi S."/>
            <person name="Thiergart T."/>
            <person name="Pickel B."/>
            <person name="Atanasova L."/>
            <person name="Karlsson M."/>
            <person name="Huettel B."/>
            <person name="Barry K.W."/>
            <person name="Haridas S."/>
            <person name="Chen C."/>
            <person name="Bauer D."/>
            <person name="Andreopoulos W."/>
            <person name="Pangilinan J."/>
            <person name="LaButti K."/>
            <person name="Riley R."/>
            <person name="Lipzen A."/>
            <person name="Clum A."/>
            <person name="Drula E."/>
            <person name="Henrissat B."/>
            <person name="Kohler A."/>
            <person name="Grigoriev I.V."/>
            <person name="Martin F.M."/>
            <person name="Hacquard S."/>
        </authorList>
    </citation>
    <scope>NUCLEOTIDE SEQUENCE</scope>
    <source>
        <strain evidence="2">MPI-CAGE-AT-0021</strain>
    </source>
</reference>
<keyword evidence="3" id="KW-1185">Reference proteome</keyword>
<evidence type="ECO:0000313" key="2">
    <source>
        <dbReference type="EMBL" id="KAH7152338.1"/>
    </source>
</evidence>
<keyword evidence="1" id="KW-0812">Transmembrane</keyword>